<dbReference type="InterPro" id="IPR050696">
    <property type="entry name" value="FtsA/MreB"/>
</dbReference>
<evidence type="ECO:0000313" key="2">
    <source>
        <dbReference type="Proteomes" id="UP000178092"/>
    </source>
</evidence>
<dbReference type="Proteomes" id="UP000178092">
    <property type="component" value="Unassembled WGS sequence"/>
</dbReference>
<dbReference type="NCBIfam" id="TIGR01175">
    <property type="entry name" value="pilM"/>
    <property type="match status" value="1"/>
</dbReference>
<comment type="caution">
    <text evidence="1">The sequence shown here is derived from an EMBL/GenBank/DDBJ whole genome shotgun (WGS) entry which is preliminary data.</text>
</comment>
<name>A0A1G2R1N7_9BACT</name>
<organism evidence="1 2">
    <name type="scientific">Candidatus Wildermuthbacteria bacterium RIFCSPHIGHO2_02_FULL_45_25</name>
    <dbReference type="NCBI Taxonomy" id="1802450"/>
    <lineage>
        <taxon>Bacteria</taxon>
        <taxon>Candidatus Wildermuthiibacteriota</taxon>
    </lineage>
</organism>
<dbReference type="PANTHER" id="PTHR32432">
    <property type="entry name" value="CELL DIVISION PROTEIN FTSA-RELATED"/>
    <property type="match status" value="1"/>
</dbReference>
<dbReference type="PIRSF" id="PIRSF019169">
    <property type="entry name" value="PilM"/>
    <property type="match status" value="1"/>
</dbReference>
<gene>
    <name evidence="1" type="ORF">A3C04_00475</name>
</gene>
<dbReference type="Gene3D" id="3.30.420.40">
    <property type="match status" value="2"/>
</dbReference>
<evidence type="ECO:0008006" key="3">
    <source>
        <dbReference type="Google" id="ProtNLM"/>
    </source>
</evidence>
<evidence type="ECO:0000313" key="1">
    <source>
        <dbReference type="EMBL" id="OHA66617.1"/>
    </source>
</evidence>
<reference evidence="1 2" key="1">
    <citation type="journal article" date="2016" name="Nat. Commun.">
        <title>Thousands of microbial genomes shed light on interconnected biogeochemical processes in an aquifer system.</title>
        <authorList>
            <person name="Anantharaman K."/>
            <person name="Brown C.T."/>
            <person name="Hug L.A."/>
            <person name="Sharon I."/>
            <person name="Castelle C.J."/>
            <person name="Probst A.J."/>
            <person name="Thomas B.C."/>
            <person name="Singh A."/>
            <person name="Wilkins M.J."/>
            <person name="Karaoz U."/>
            <person name="Brodie E.L."/>
            <person name="Williams K.H."/>
            <person name="Hubbard S.S."/>
            <person name="Banfield J.F."/>
        </authorList>
    </citation>
    <scope>NUCLEOTIDE SEQUENCE [LARGE SCALE GENOMIC DNA]</scope>
</reference>
<dbReference type="SUPFAM" id="SSF53067">
    <property type="entry name" value="Actin-like ATPase domain"/>
    <property type="match status" value="2"/>
</dbReference>
<protein>
    <recommendedName>
        <fullName evidence="3">SHS2 domain-containing protein</fullName>
    </recommendedName>
</protein>
<dbReference type="Gene3D" id="3.30.1490.300">
    <property type="match status" value="1"/>
</dbReference>
<sequence>MGLFSRTIVPKSFIGVDIGTSALRVVELSGWGDRKTLKNYAQLRVESLYDKPFRAYEQNSLALSSQDLARALRALFEDAGMKNRKAIFSISDFSSFFTSFELPATITRKELESAVQFEARKHIPLSLSEVTMDWQILDGPDKGKGTNPYRVLMVAVPNEIVNEYQNIAKIAGIELIAIEAEVFGVIRACLPEEHGLTLLIEMGAQTTTISVVENRKLYLSRSMDQGGNALTRRISEALAIDYLAAEKEKIAKGLDVKVGETKILLPIVDLIVTEVDKFRQVAERQEKKTIGKIVIAGGSARLPGLAAYMQSKIGVPAEVANPFREIVYPPVLEPVVQDMGPAFSVAIGIALRGFVS</sequence>
<proteinExistence type="predicted"/>
<dbReference type="InterPro" id="IPR043129">
    <property type="entry name" value="ATPase_NBD"/>
</dbReference>
<dbReference type="AlphaFoldDB" id="A0A1G2R1N7"/>
<dbReference type="InterPro" id="IPR005883">
    <property type="entry name" value="PilM"/>
</dbReference>
<accession>A0A1G2R1N7</accession>
<dbReference type="CDD" id="cd24049">
    <property type="entry name" value="ASKHA_NBD_PilM"/>
    <property type="match status" value="1"/>
</dbReference>
<dbReference type="PANTHER" id="PTHR32432:SF3">
    <property type="entry name" value="ETHANOLAMINE UTILIZATION PROTEIN EUTJ"/>
    <property type="match status" value="1"/>
</dbReference>
<dbReference type="Pfam" id="PF11104">
    <property type="entry name" value="PilM_2"/>
    <property type="match status" value="1"/>
</dbReference>
<dbReference type="EMBL" id="MHTV01000027">
    <property type="protein sequence ID" value="OHA66617.1"/>
    <property type="molecule type" value="Genomic_DNA"/>
</dbReference>